<evidence type="ECO:0000313" key="2">
    <source>
        <dbReference type="EMBL" id="ABE56133.1"/>
    </source>
</evidence>
<keyword evidence="3" id="KW-1185">Reference proteome</keyword>
<dbReference type="Pfam" id="PF00857">
    <property type="entry name" value="Isochorismatase"/>
    <property type="match status" value="1"/>
</dbReference>
<dbReference type="STRING" id="318161.Sden_2854"/>
<organism evidence="2 3">
    <name type="scientific">Shewanella denitrificans (strain OS217 / ATCC BAA-1090 / DSM 15013)</name>
    <dbReference type="NCBI Taxonomy" id="318161"/>
    <lineage>
        <taxon>Bacteria</taxon>
        <taxon>Pseudomonadati</taxon>
        <taxon>Pseudomonadota</taxon>
        <taxon>Gammaproteobacteria</taxon>
        <taxon>Alteromonadales</taxon>
        <taxon>Shewanellaceae</taxon>
        <taxon>Shewanella</taxon>
    </lineage>
</organism>
<gene>
    <name evidence="2" type="ordered locus">Sden_2854</name>
</gene>
<feature type="domain" description="Isochorismatase-like" evidence="1">
    <location>
        <begin position="7"/>
        <end position="157"/>
    </location>
</feature>
<dbReference type="GO" id="GO:0016787">
    <property type="term" value="F:hydrolase activity"/>
    <property type="evidence" value="ECO:0007669"/>
    <property type="project" value="UniProtKB-KW"/>
</dbReference>
<dbReference type="HOGENOM" id="CLU_066901_0_1_6"/>
<name>Q12K93_SHEDO</name>
<dbReference type="EMBL" id="CP000302">
    <property type="protein sequence ID" value="ABE56133.1"/>
    <property type="molecule type" value="Genomic_DNA"/>
</dbReference>
<proteinExistence type="predicted"/>
<evidence type="ECO:0000313" key="3">
    <source>
        <dbReference type="Proteomes" id="UP000001982"/>
    </source>
</evidence>
<reference evidence="2 3" key="1">
    <citation type="submission" date="2006-03" db="EMBL/GenBank/DDBJ databases">
        <title>Complete sequence of Shewanella denitrificans OS217.</title>
        <authorList>
            <consortium name="US DOE Joint Genome Institute"/>
            <person name="Copeland A."/>
            <person name="Lucas S."/>
            <person name="Lapidus A."/>
            <person name="Barry K."/>
            <person name="Detter J.C."/>
            <person name="Glavina del Rio T."/>
            <person name="Hammon N."/>
            <person name="Israni S."/>
            <person name="Dalin E."/>
            <person name="Tice H."/>
            <person name="Pitluck S."/>
            <person name="Brettin T."/>
            <person name="Bruce D."/>
            <person name="Han C."/>
            <person name="Tapia R."/>
            <person name="Gilna P."/>
            <person name="Kiss H."/>
            <person name="Schmutz J."/>
            <person name="Larimer F."/>
            <person name="Land M."/>
            <person name="Hauser L."/>
            <person name="Kyrpides N."/>
            <person name="Lykidis A."/>
            <person name="Richardson P."/>
        </authorList>
    </citation>
    <scope>NUCLEOTIDE SEQUENCE [LARGE SCALE GENOMIC DNA]</scope>
    <source>
        <strain evidence="3">OS217 / ATCC BAA-1090 / DSM 15013</strain>
    </source>
</reference>
<dbReference type="InterPro" id="IPR050993">
    <property type="entry name" value="Isochorismatase_domain"/>
</dbReference>
<sequence length="180" mass="19998">MLTAKDSVLLIVDVQGQLAQIMNQTAQLHHNLSILISGAQLLDIPIIWIEQLPEKLGKTSPELATLLALSCQAIPKAHFSAWQCQDIQTQLKQLNRPNVLLAGIETHICVYQTCQDLLEHDFNVHLVADATSSRSNDHKILGIQMMMNLGAQLTNTESALFEIQRLATGEQFKALLKLIK</sequence>
<dbReference type="PANTHER" id="PTHR14119:SF3">
    <property type="entry name" value="ISOCHORISMATASE DOMAIN-CONTAINING PROTEIN 2"/>
    <property type="match status" value="1"/>
</dbReference>
<dbReference type="InterPro" id="IPR000868">
    <property type="entry name" value="Isochorismatase-like_dom"/>
</dbReference>
<dbReference type="eggNOG" id="COG1335">
    <property type="taxonomic scope" value="Bacteria"/>
</dbReference>
<dbReference type="Proteomes" id="UP000001982">
    <property type="component" value="Chromosome"/>
</dbReference>
<dbReference type="OrthoDB" id="9796958at2"/>
<dbReference type="PANTHER" id="PTHR14119">
    <property type="entry name" value="HYDROLASE"/>
    <property type="match status" value="1"/>
</dbReference>
<protein>
    <submittedName>
        <fullName evidence="2">Isochorismatase hydrolase</fullName>
    </submittedName>
</protein>
<dbReference type="SUPFAM" id="SSF52499">
    <property type="entry name" value="Isochorismatase-like hydrolases"/>
    <property type="match status" value="1"/>
</dbReference>
<dbReference type="KEGG" id="sdn:Sden_2854"/>
<dbReference type="CDD" id="cd01012">
    <property type="entry name" value="YcaC_related"/>
    <property type="match status" value="1"/>
</dbReference>
<dbReference type="Gene3D" id="3.40.50.850">
    <property type="entry name" value="Isochorismatase-like"/>
    <property type="match status" value="1"/>
</dbReference>
<evidence type="ECO:0000259" key="1">
    <source>
        <dbReference type="Pfam" id="PF00857"/>
    </source>
</evidence>
<dbReference type="InterPro" id="IPR036380">
    <property type="entry name" value="Isochorismatase-like_sf"/>
</dbReference>
<dbReference type="AlphaFoldDB" id="Q12K93"/>
<keyword evidence="2" id="KW-0378">Hydrolase</keyword>
<accession>Q12K93</accession>
<dbReference type="RefSeq" id="WP_011497282.1">
    <property type="nucleotide sequence ID" value="NC_007954.1"/>
</dbReference>